<dbReference type="InterPro" id="IPR003903">
    <property type="entry name" value="UIM_dom"/>
</dbReference>
<feature type="compositionally biased region" description="Low complexity" evidence="1">
    <location>
        <begin position="1190"/>
        <end position="1208"/>
    </location>
</feature>
<feature type="compositionally biased region" description="Low complexity" evidence="1">
    <location>
        <begin position="1376"/>
        <end position="1388"/>
    </location>
</feature>
<feature type="compositionally biased region" description="Low complexity" evidence="1">
    <location>
        <begin position="340"/>
        <end position="354"/>
    </location>
</feature>
<evidence type="ECO:0000256" key="1">
    <source>
        <dbReference type="SAM" id="MobiDB-lite"/>
    </source>
</evidence>
<dbReference type="EMBL" id="JAPDMQ010000120">
    <property type="protein sequence ID" value="KAK0534232.1"/>
    <property type="molecule type" value="Genomic_DNA"/>
</dbReference>
<dbReference type="Proteomes" id="UP001176521">
    <property type="component" value="Unassembled WGS sequence"/>
</dbReference>
<feature type="compositionally biased region" description="Low complexity" evidence="1">
    <location>
        <begin position="1250"/>
        <end position="1262"/>
    </location>
</feature>
<feature type="region of interest" description="Disordered" evidence="1">
    <location>
        <begin position="1190"/>
        <end position="1409"/>
    </location>
</feature>
<feature type="region of interest" description="Disordered" evidence="1">
    <location>
        <begin position="175"/>
        <end position="209"/>
    </location>
</feature>
<feature type="compositionally biased region" description="Low complexity" evidence="1">
    <location>
        <begin position="803"/>
        <end position="818"/>
    </location>
</feature>
<sequence length="1409" mass="141220">MDYHSAYSEGGAAPYADASQSAAAGAGAGAAAGGGPPASAIPTSRLPLHINVSSPMAVPVTAQSYIPGPGPMIPPIAPEHAAGIHEPTAAPLLAALGPAQAAGGPHCQQQPPYGAADSLGAPPSHESLLGASGPPAPVPAPSNTGAEAHSFDDCPACRAEYAAAVAASLKADVERQHADAERERKELEDAIRLSEQEDQAGGAAAEDAEEEMIRRAIEESTRNAAEEEERRKQWRQALQHTLGEGSSLSASASTANPEALDEEEVLRRVMEESAKAEQEARKRREEADALEANILERSRRTAELAEQQRYLELQEASMWRSPDANSAVSGSGKARERAHGSSPAPTSAGPAAAGESMQSGAGPAAGTEADWTQGDPDHKSKEDEDYSLGLGLRASRRSQEIPAGMGQEDFARAIADEVRNRMDRRPHAQQEHLGPDSEPSARPARSQAEEDSFWRRPDAVAPDPAKEAVDAQQPRVTALPAASSAANIARLAQAAATGSGENSSQSVSIPPVQFGEAVEGGMAGGRDSDGRPDVPESVSGSLPPPFSAQEELGKGPELSTGVAHPKEMPLLSAAEEVDTKAPASFHGMEAIAEACAPPASLPPSQVLPSTHPTLSPSNAPAILAPGPAAPRPLPVPPGPPPPGSIPAHLASIPALAPLRGQDSVDSTLAEQLRSAAMLESHLTSARSEAATPVPGSVHTAMGTEVASAAQAPVAPGTSTGRVHSHGAPPNWSETEVGPAQLEPEAESEPEPEPQSTVPQTPISVVEPDLPRHHADAPIDVDADSLAESYATSPISADMRRGESTASGGPGPASTAGKGAARGESDGKHLAAPTSDAPPPLPPSYAVPNPDPDTTVPSQSHQTDSLGGPAVMSNFGSSSLDSVSLRRPGSVSGSGSGSTADPLMLELSGSGASSAPAAAAEGRRSMGATPLFATGQSGVGANPLLASLTYSHNTPAAALPSAAAAAPSNGVGPHRERWSSGSISVMGGGHALVQSGSAIQPAGGAGRWSGEPQIALSLRRSSAAVSSGFGVGSGSSVSSHSPSHHGSISGAVGGSAVSKARSSFSSGTTTFSNASPPSSAVPTFNPLFSAFGADAEDASRTASAAAANAPLVALPREHHGGWAGAQAAPHFNPLQTPPQPSPYAMASGNAAPHFSPISAHTSPSAGASGTPVPAPSTPALNTIAATATAVSAGAMPSTPSTTSPEASGSMNGTGTANDSGSSGGTAGKTKKKLKSLFSRHDRSSSKASNHRMSLSLMSLSLGRSGSGNGNGSENGLETVGVPYDATQQQQQQQQPPPSASAAPDATGTSQPHAQTQAQPWVMNPRAAGSRASLGSAFSSAGPTAAASTSGAAGLASGVVGGAGGSYASHLSPGQAPGRGSVSIRSSRSGGNVGRVEESVEELRDSAAALR</sequence>
<feature type="region of interest" description="Disordered" evidence="1">
    <location>
        <begin position="1028"/>
        <end position="1053"/>
    </location>
</feature>
<accession>A0AAN6GD66</accession>
<organism evidence="2 3">
    <name type="scientific">Tilletia horrida</name>
    <dbReference type="NCBI Taxonomy" id="155126"/>
    <lineage>
        <taxon>Eukaryota</taxon>
        <taxon>Fungi</taxon>
        <taxon>Dikarya</taxon>
        <taxon>Basidiomycota</taxon>
        <taxon>Ustilaginomycotina</taxon>
        <taxon>Exobasidiomycetes</taxon>
        <taxon>Tilletiales</taxon>
        <taxon>Tilletiaceae</taxon>
        <taxon>Tilletia</taxon>
    </lineage>
</organism>
<feature type="compositionally biased region" description="Pro residues" evidence="1">
    <location>
        <begin position="627"/>
        <end position="644"/>
    </location>
</feature>
<feature type="region of interest" description="Disordered" evidence="1">
    <location>
        <begin position="707"/>
        <end position="920"/>
    </location>
</feature>
<feature type="region of interest" description="Disordered" evidence="1">
    <location>
        <begin position="1122"/>
        <end position="1177"/>
    </location>
</feature>
<feature type="compositionally biased region" description="Pro residues" evidence="1">
    <location>
        <begin position="835"/>
        <end position="850"/>
    </location>
</feature>
<feature type="compositionally biased region" description="Low complexity" evidence="1">
    <location>
        <begin position="1283"/>
        <end position="1305"/>
    </location>
</feature>
<comment type="caution">
    <text evidence="2">The sequence shown here is derived from an EMBL/GenBank/DDBJ whole genome shotgun (WGS) entry which is preliminary data.</text>
</comment>
<feature type="compositionally biased region" description="Basic and acidic residues" evidence="1">
    <location>
        <begin position="175"/>
        <end position="195"/>
    </location>
</feature>
<feature type="compositionally biased region" description="Low complexity" evidence="1">
    <location>
        <begin position="1325"/>
        <end position="1356"/>
    </location>
</feature>
<feature type="compositionally biased region" description="Polar residues" evidence="1">
    <location>
        <begin position="1157"/>
        <end position="1166"/>
    </location>
</feature>
<name>A0AAN6GD66_9BASI</name>
<reference evidence="2" key="1">
    <citation type="journal article" date="2023" name="PhytoFront">
        <title>Draft Genome Resources of Seven Strains of Tilletia horrida, Causal Agent of Kernel Smut of Rice.</title>
        <authorList>
            <person name="Khanal S."/>
            <person name="Antony Babu S."/>
            <person name="Zhou X.G."/>
        </authorList>
    </citation>
    <scope>NUCLEOTIDE SEQUENCE</scope>
    <source>
        <strain evidence="2">TX3</strain>
    </source>
</reference>
<feature type="compositionally biased region" description="Basic and acidic residues" evidence="1">
    <location>
        <begin position="452"/>
        <end position="469"/>
    </location>
</feature>
<protein>
    <submittedName>
        <fullName evidence="2">Uncharacterized protein</fullName>
    </submittedName>
</protein>
<feature type="compositionally biased region" description="Polar residues" evidence="1">
    <location>
        <begin position="854"/>
        <end position="864"/>
    </location>
</feature>
<feature type="region of interest" description="Disordered" evidence="1">
    <location>
        <begin position="101"/>
        <end position="149"/>
    </location>
</feature>
<feature type="region of interest" description="Disordered" evidence="1">
    <location>
        <begin position="319"/>
        <end position="563"/>
    </location>
</feature>
<dbReference type="SMART" id="SM00726">
    <property type="entry name" value="UIM"/>
    <property type="match status" value="3"/>
</dbReference>
<feature type="compositionally biased region" description="Polar residues" evidence="1">
    <location>
        <begin position="602"/>
        <end position="618"/>
    </location>
</feature>
<dbReference type="PROSITE" id="PS50330">
    <property type="entry name" value="UIM"/>
    <property type="match status" value="1"/>
</dbReference>
<feature type="compositionally biased region" description="Low complexity" evidence="1">
    <location>
        <begin position="478"/>
        <end position="496"/>
    </location>
</feature>
<feature type="compositionally biased region" description="Low complexity" evidence="1">
    <location>
        <begin position="881"/>
        <end position="892"/>
    </location>
</feature>
<feature type="compositionally biased region" description="Low complexity" evidence="1">
    <location>
        <begin position="246"/>
        <end position="255"/>
    </location>
</feature>
<feature type="compositionally biased region" description="Basic and acidic residues" evidence="1">
    <location>
        <begin position="1393"/>
        <end position="1403"/>
    </location>
</feature>
<feature type="region of interest" description="Disordered" evidence="1">
    <location>
        <begin position="241"/>
        <end position="262"/>
    </location>
</feature>
<evidence type="ECO:0000313" key="3">
    <source>
        <dbReference type="Proteomes" id="UP001176521"/>
    </source>
</evidence>
<evidence type="ECO:0000313" key="2">
    <source>
        <dbReference type="EMBL" id="KAK0534232.1"/>
    </source>
</evidence>
<feature type="compositionally biased region" description="Polar residues" evidence="1">
    <location>
        <begin position="1306"/>
        <end position="1317"/>
    </location>
</feature>
<feature type="region of interest" description="Disordered" evidence="1">
    <location>
        <begin position="602"/>
        <end position="648"/>
    </location>
</feature>
<gene>
    <name evidence="2" type="ORF">OC842_002704</name>
</gene>
<dbReference type="CDD" id="cd22249">
    <property type="entry name" value="UDM1_RNF168_RNF169-like"/>
    <property type="match status" value="1"/>
</dbReference>
<feature type="compositionally biased region" description="Basic and acidic residues" evidence="1">
    <location>
        <begin position="409"/>
        <end position="435"/>
    </location>
</feature>
<feature type="compositionally biased region" description="Low complexity" evidence="1">
    <location>
        <begin position="907"/>
        <end position="919"/>
    </location>
</feature>
<feature type="compositionally biased region" description="Polar residues" evidence="1">
    <location>
        <begin position="499"/>
        <end position="508"/>
    </location>
</feature>
<proteinExistence type="predicted"/>
<keyword evidence="3" id="KW-1185">Reference proteome</keyword>